<dbReference type="InterPro" id="IPR053197">
    <property type="entry name" value="F-box_SCFL_complex_component"/>
</dbReference>
<dbReference type="CDD" id="cd22160">
    <property type="entry name" value="F-box_AtFBL13-like"/>
    <property type="match status" value="1"/>
</dbReference>
<reference evidence="3" key="3">
    <citation type="submission" date="2022-01" db="UniProtKB">
        <authorList>
            <consortium name="EnsemblPlants"/>
        </authorList>
    </citation>
    <scope>IDENTIFICATION</scope>
    <source>
        <strain evidence="3">subsp. vulgare</strain>
    </source>
</reference>
<evidence type="ECO:0000256" key="1">
    <source>
        <dbReference type="SAM" id="MobiDB-lite"/>
    </source>
</evidence>
<dbReference type="InterPro" id="IPR053781">
    <property type="entry name" value="F-box_AtFBL13-like"/>
</dbReference>
<dbReference type="Pfam" id="PF00646">
    <property type="entry name" value="F-box"/>
    <property type="match status" value="1"/>
</dbReference>
<name>A0A8I6Z4F7_HORVV</name>
<evidence type="ECO:0000313" key="4">
    <source>
        <dbReference type="Proteomes" id="UP000011116"/>
    </source>
</evidence>
<evidence type="ECO:0000259" key="2">
    <source>
        <dbReference type="PROSITE" id="PS50181"/>
    </source>
</evidence>
<reference evidence="3" key="2">
    <citation type="submission" date="2020-10" db="EMBL/GenBank/DDBJ databases">
        <authorList>
            <person name="Scholz U."/>
            <person name="Mascher M."/>
            <person name="Fiebig A."/>
        </authorList>
    </citation>
    <scope>NUCLEOTIDE SEQUENCE [LARGE SCALE GENOMIC DNA]</scope>
    <source>
        <strain evidence="3">cv. Morex</strain>
    </source>
</reference>
<dbReference type="InterPro" id="IPR032675">
    <property type="entry name" value="LRR_dom_sf"/>
</dbReference>
<dbReference type="Gene3D" id="3.80.10.10">
    <property type="entry name" value="Ribonuclease Inhibitor"/>
    <property type="match status" value="1"/>
</dbReference>
<dbReference type="Gramene" id="HORVU.MOREX.r2.6HG0518510.1">
    <property type="protein sequence ID" value="HORVU.MOREX.r2.6HG0518510.1"/>
    <property type="gene ID" value="HORVU.MOREX.r2.6HG0518510"/>
</dbReference>
<feature type="domain" description="F-box" evidence="2">
    <location>
        <begin position="8"/>
        <end position="44"/>
    </location>
</feature>
<dbReference type="InterPro" id="IPR001810">
    <property type="entry name" value="F-box_dom"/>
</dbReference>
<dbReference type="SUPFAM" id="SSF81383">
    <property type="entry name" value="F-box domain"/>
    <property type="match status" value="1"/>
</dbReference>
<reference evidence="4" key="1">
    <citation type="journal article" date="2012" name="Nature">
        <title>A physical, genetic and functional sequence assembly of the barley genome.</title>
        <authorList>
            <consortium name="The International Barley Genome Sequencing Consortium"/>
            <person name="Mayer K.F."/>
            <person name="Waugh R."/>
            <person name="Brown J.W."/>
            <person name="Schulman A."/>
            <person name="Langridge P."/>
            <person name="Platzer M."/>
            <person name="Fincher G.B."/>
            <person name="Muehlbauer G.J."/>
            <person name="Sato K."/>
            <person name="Close T.J."/>
            <person name="Wise R.P."/>
            <person name="Stein N."/>
        </authorList>
    </citation>
    <scope>NUCLEOTIDE SEQUENCE [LARGE SCALE GENOMIC DNA]</scope>
    <source>
        <strain evidence="4">cv. Morex</strain>
    </source>
</reference>
<dbReference type="PROSITE" id="PS50181">
    <property type="entry name" value="FBOX"/>
    <property type="match status" value="1"/>
</dbReference>
<dbReference type="EnsemblPlants" id="HORVU.MOREX.r3.6HG0624800.1">
    <property type="protein sequence ID" value="HORVU.MOREX.r3.6HG0624800.1"/>
    <property type="gene ID" value="HORVU.MOREX.r3.6HG0624800"/>
</dbReference>
<dbReference type="Proteomes" id="UP000011116">
    <property type="component" value="Chromosome 6H"/>
</dbReference>
<protein>
    <recommendedName>
        <fullName evidence="2">F-box domain-containing protein</fullName>
    </recommendedName>
</protein>
<dbReference type="SUPFAM" id="SSF52047">
    <property type="entry name" value="RNI-like"/>
    <property type="match status" value="1"/>
</dbReference>
<sequence length="497" mass="56236">MGTASAGGDRLSNLPDCLLHSVLSYLRSRQVVHTSLLSRRWRHLWRAVPCIDIHHRDFLDEPEPEPEPEAFYGEDGAFDAAMYDAAMQSHDKRMGREYMQRRNFEDFADSVLPLNVAWPLDTYRLNLGSDVDLRRGMDRWIRRGLARRPAELEIACDYDHGNGHHRSSKDPFFSLGIFSRVTGVSSRLRRMSLSGLILFEHFEDQLRSECPVLEDLQLVNCVIHRQSWDGQANRICIASRSLKRLAIDGSSIPSRLCLSTPALVSLNVDMPVAVEEEMPSLAVASISCHAGVLALLKSLRTARSLELRWFNTWPALVGEEPQLFREFHNLTTLVLTECDIKDGCQVLTHVLKSVPSLERIVLQDCMISGSCMRLSHRGAPLRGCCQNLKYIQVKYEGHDVAHLPVAALRGTPKNAVKLYRDGQTPTSPLECLDWMQSIVSYSTHAIELSQRYVAAAYDQTPLANSEEEHESTTWKHLASKKHARDSSFKARRRGRLA</sequence>
<dbReference type="OMA" id="CMISGSC"/>
<keyword evidence="4" id="KW-1185">Reference proteome</keyword>
<feature type="region of interest" description="Disordered" evidence="1">
    <location>
        <begin position="464"/>
        <end position="497"/>
    </location>
</feature>
<dbReference type="InterPro" id="IPR036047">
    <property type="entry name" value="F-box-like_dom_sf"/>
</dbReference>
<dbReference type="AlphaFoldDB" id="A0A8I6Z4F7"/>
<accession>A0A8I6Z4F7</accession>
<proteinExistence type="predicted"/>
<dbReference type="Gene3D" id="1.20.1280.50">
    <property type="match status" value="1"/>
</dbReference>
<feature type="compositionally biased region" description="Basic residues" evidence="1">
    <location>
        <begin position="477"/>
        <end position="497"/>
    </location>
</feature>
<organism evidence="3 4">
    <name type="scientific">Hordeum vulgare subsp. vulgare</name>
    <name type="common">Domesticated barley</name>
    <dbReference type="NCBI Taxonomy" id="112509"/>
    <lineage>
        <taxon>Eukaryota</taxon>
        <taxon>Viridiplantae</taxon>
        <taxon>Streptophyta</taxon>
        <taxon>Embryophyta</taxon>
        <taxon>Tracheophyta</taxon>
        <taxon>Spermatophyta</taxon>
        <taxon>Magnoliopsida</taxon>
        <taxon>Liliopsida</taxon>
        <taxon>Poales</taxon>
        <taxon>Poaceae</taxon>
        <taxon>BOP clade</taxon>
        <taxon>Pooideae</taxon>
        <taxon>Triticodae</taxon>
        <taxon>Triticeae</taxon>
        <taxon>Hordeinae</taxon>
        <taxon>Hordeum</taxon>
    </lineage>
</organism>
<dbReference type="Gramene" id="HORVU.MOREX.r3.6HG0624800.1">
    <property type="protein sequence ID" value="HORVU.MOREX.r3.6HG0624800.1"/>
    <property type="gene ID" value="HORVU.MOREX.r3.6HG0624800"/>
</dbReference>
<dbReference type="PANTHER" id="PTHR34223:SF35">
    <property type="entry name" value="F-BOX DOMAIN-CONTAINING PROTEIN"/>
    <property type="match status" value="1"/>
</dbReference>
<evidence type="ECO:0000313" key="3">
    <source>
        <dbReference type="EnsemblPlants" id="HORVU.MOREX.r3.6HG0624800.1"/>
    </source>
</evidence>
<dbReference type="PANTHER" id="PTHR34223">
    <property type="entry name" value="OS11G0201299 PROTEIN"/>
    <property type="match status" value="1"/>
</dbReference>